<dbReference type="EMBL" id="CP003879">
    <property type="protein sequence ID" value="AFU68702.1"/>
    <property type="molecule type" value="Genomic_DNA"/>
</dbReference>
<dbReference type="Proteomes" id="UP000008514">
    <property type="component" value="Chromosome"/>
</dbReference>
<dbReference type="KEGG" id="ptq:P700755_001877"/>
<accession>K4IDN5</accession>
<sequence length="114" mass="12654">MSTKQDLYNQCVQLVDTRFKSIQGHISDIQNSLLSETKSSAGDKHETGRAMLQLEREKAGRQLAEINKLRTALSKINIEKKTTHVGLGSLVYTSKAHYFIAVSLGALKSSEKSF</sequence>
<dbReference type="STRING" id="313595.P700755_001877"/>
<reference evidence="1" key="2">
    <citation type="submission" date="2012-09" db="EMBL/GenBank/DDBJ databases">
        <title>The complete sequence of Psychroflexus torquis an extreme psychrophile from sea-ice that is stimulated by light.</title>
        <authorList>
            <person name="Feng S."/>
            <person name="Powell S.M."/>
            <person name="Bowman J.P."/>
        </authorList>
    </citation>
    <scope>NUCLEOTIDE SEQUENCE [LARGE SCALE GENOMIC DNA]</scope>
    <source>
        <strain evidence="1">ATCC 700755</strain>
    </source>
</reference>
<gene>
    <name evidence="1" type="ordered locus">P700755_001877</name>
</gene>
<dbReference type="eggNOG" id="COG0782">
    <property type="taxonomic scope" value="Bacteria"/>
</dbReference>
<evidence type="ECO:0000313" key="1">
    <source>
        <dbReference type="EMBL" id="AFU68702.1"/>
    </source>
</evidence>
<name>K4IDN5_PSYTT</name>
<organism evidence="1 2">
    <name type="scientific">Psychroflexus torquis (strain ATCC 700755 / CIP 106069 / ACAM 623)</name>
    <dbReference type="NCBI Taxonomy" id="313595"/>
    <lineage>
        <taxon>Bacteria</taxon>
        <taxon>Pseudomonadati</taxon>
        <taxon>Bacteroidota</taxon>
        <taxon>Flavobacteriia</taxon>
        <taxon>Flavobacteriales</taxon>
        <taxon>Flavobacteriaceae</taxon>
        <taxon>Psychroflexus</taxon>
    </lineage>
</organism>
<dbReference type="AlphaFoldDB" id="K4IDN5"/>
<dbReference type="RefSeq" id="WP_015024293.1">
    <property type="nucleotide sequence ID" value="NC_018721.1"/>
</dbReference>
<protein>
    <submittedName>
        <fullName evidence="1">Uncharacterized protein</fullName>
    </submittedName>
</protein>
<proteinExistence type="predicted"/>
<evidence type="ECO:0000313" key="2">
    <source>
        <dbReference type="Proteomes" id="UP000008514"/>
    </source>
</evidence>
<keyword evidence="2" id="KW-1185">Reference proteome</keyword>
<dbReference type="HOGENOM" id="CLU_134999_0_1_10"/>
<reference evidence="1" key="1">
    <citation type="submission" date="2006-03" db="EMBL/GenBank/DDBJ databases">
        <authorList>
            <person name="Bowman J."/>
            <person name="Ferriera S."/>
            <person name="Johnson J."/>
            <person name="Kravitz S."/>
            <person name="Halpern A."/>
            <person name="Remington K."/>
            <person name="Beeson K."/>
            <person name="Tran B."/>
            <person name="Rogers Y.-H."/>
            <person name="Friedman R."/>
            <person name="Venter J.C."/>
        </authorList>
    </citation>
    <scope>NUCLEOTIDE SEQUENCE [LARGE SCALE GENOMIC DNA]</scope>
    <source>
        <strain evidence="1">ATCC 700755</strain>
    </source>
</reference>